<evidence type="ECO:0000256" key="1">
    <source>
        <dbReference type="SAM" id="MobiDB-lite"/>
    </source>
</evidence>
<protein>
    <submittedName>
        <fullName evidence="2">Uncharacterized protein</fullName>
    </submittedName>
</protein>
<dbReference type="EMBL" id="JAVREN010000016">
    <property type="protein sequence ID" value="MDT0307904.1"/>
    <property type="molecule type" value="Genomic_DNA"/>
</dbReference>
<proteinExistence type="predicted"/>
<dbReference type="Proteomes" id="UP001183388">
    <property type="component" value="Unassembled WGS sequence"/>
</dbReference>
<feature type="compositionally biased region" description="Low complexity" evidence="1">
    <location>
        <begin position="16"/>
        <end position="29"/>
    </location>
</feature>
<gene>
    <name evidence="2" type="ORF">RM780_13155</name>
</gene>
<organism evidence="2 3">
    <name type="scientific">Streptomyces boetiae</name>
    <dbReference type="NCBI Taxonomy" id="3075541"/>
    <lineage>
        <taxon>Bacteria</taxon>
        <taxon>Bacillati</taxon>
        <taxon>Actinomycetota</taxon>
        <taxon>Actinomycetes</taxon>
        <taxon>Kitasatosporales</taxon>
        <taxon>Streptomycetaceae</taxon>
        <taxon>Streptomyces</taxon>
    </lineage>
</organism>
<accession>A0ABU2L8L9</accession>
<name>A0ABU2L8L9_9ACTN</name>
<evidence type="ECO:0000313" key="2">
    <source>
        <dbReference type="EMBL" id="MDT0307904.1"/>
    </source>
</evidence>
<keyword evidence="3" id="KW-1185">Reference proteome</keyword>
<evidence type="ECO:0000313" key="3">
    <source>
        <dbReference type="Proteomes" id="UP001183388"/>
    </source>
</evidence>
<feature type="region of interest" description="Disordered" evidence="1">
    <location>
        <begin position="1"/>
        <end position="68"/>
    </location>
</feature>
<sequence>MASPRAPAPGRRRETSSAGSRASASSATGQAYVPAKASATREAGSAAAASAGPPSPASRRARTSETRAVPTEVAIWELMFNAVEPAGTSSGGSSRVAAVIAGISVVPTPRPITNGMTAARAGV</sequence>
<reference evidence="3" key="1">
    <citation type="submission" date="2023-07" db="EMBL/GenBank/DDBJ databases">
        <title>30 novel species of actinomycetes from the DSMZ collection.</title>
        <authorList>
            <person name="Nouioui I."/>
        </authorList>
    </citation>
    <scope>NUCLEOTIDE SEQUENCE [LARGE SCALE GENOMIC DNA]</scope>
    <source>
        <strain evidence="3">DSM 44917</strain>
    </source>
</reference>
<dbReference type="RefSeq" id="WP_311630858.1">
    <property type="nucleotide sequence ID" value="NZ_JAVREN010000016.1"/>
</dbReference>
<comment type="caution">
    <text evidence="2">The sequence shown here is derived from an EMBL/GenBank/DDBJ whole genome shotgun (WGS) entry which is preliminary data.</text>
</comment>
<feature type="compositionally biased region" description="Low complexity" evidence="1">
    <location>
        <begin position="37"/>
        <end position="52"/>
    </location>
</feature>